<dbReference type="FunFam" id="1.10.287.110:FF:000137">
    <property type="entry name" value="DnaJ homolog subfamily B member 1"/>
    <property type="match status" value="1"/>
</dbReference>
<dbReference type="InterPro" id="IPR036869">
    <property type="entry name" value="J_dom_sf"/>
</dbReference>
<dbReference type="InterPro" id="IPR015399">
    <property type="entry name" value="DUF1977_DnaJ-like"/>
</dbReference>
<dbReference type="PROSITE" id="PS50076">
    <property type="entry name" value="DNAJ_2"/>
    <property type="match status" value="1"/>
</dbReference>
<reference evidence="9 10" key="1">
    <citation type="submission" date="2013-11" db="EMBL/GenBank/DDBJ databases">
        <title>Genome sequencing of Stegodyphus mimosarum.</title>
        <authorList>
            <person name="Bechsgaard J."/>
        </authorList>
    </citation>
    <scope>NUCLEOTIDE SEQUENCE [LARGE SCALE GENOMIC DNA]</scope>
</reference>
<dbReference type="GO" id="GO:0071218">
    <property type="term" value="P:cellular response to misfolded protein"/>
    <property type="evidence" value="ECO:0007669"/>
    <property type="project" value="TreeGrafter"/>
</dbReference>
<dbReference type="CDD" id="cd06257">
    <property type="entry name" value="DnaJ"/>
    <property type="match status" value="1"/>
</dbReference>
<dbReference type="SMART" id="SM00271">
    <property type="entry name" value="DnaJ"/>
    <property type="match status" value="1"/>
</dbReference>
<dbReference type="SUPFAM" id="SSF46565">
    <property type="entry name" value="Chaperone J-domain"/>
    <property type="match status" value="1"/>
</dbReference>
<keyword evidence="10" id="KW-1185">Reference proteome</keyword>
<organism evidence="9 10">
    <name type="scientific">Stegodyphus mimosarum</name>
    <name type="common">African social velvet spider</name>
    <dbReference type="NCBI Taxonomy" id="407821"/>
    <lineage>
        <taxon>Eukaryota</taxon>
        <taxon>Metazoa</taxon>
        <taxon>Ecdysozoa</taxon>
        <taxon>Arthropoda</taxon>
        <taxon>Chelicerata</taxon>
        <taxon>Arachnida</taxon>
        <taxon>Araneae</taxon>
        <taxon>Araneomorphae</taxon>
        <taxon>Entelegynae</taxon>
        <taxon>Eresoidea</taxon>
        <taxon>Eresidae</taxon>
        <taxon>Stegodyphus</taxon>
    </lineage>
</organism>
<feature type="transmembrane region" description="Helical" evidence="7">
    <location>
        <begin position="254"/>
        <end position="276"/>
    </location>
</feature>
<dbReference type="PANTHER" id="PTHR43908">
    <property type="entry name" value="AT29763P-RELATED"/>
    <property type="match status" value="1"/>
</dbReference>
<dbReference type="PRINTS" id="PR00625">
    <property type="entry name" value="JDOMAIN"/>
</dbReference>
<evidence type="ECO:0000256" key="1">
    <source>
        <dbReference type="ARBA" id="ARBA00004389"/>
    </source>
</evidence>
<feature type="non-terminal residue" evidence="9">
    <location>
        <position position="384"/>
    </location>
</feature>
<dbReference type="Gene3D" id="1.10.287.110">
    <property type="entry name" value="DnaJ domain"/>
    <property type="match status" value="1"/>
</dbReference>
<accession>A0A087US77</accession>
<feature type="domain" description="J" evidence="8">
    <location>
        <begin position="112"/>
        <end position="176"/>
    </location>
</feature>
<proteinExistence type="predicted"/>
<feature type="region of interest" description="Disordered" evidence="6">
    <location>
        <begin position="54"/>
        <end position="97"/>
    </location>
</feature>
<dbReference type="InterPro" id="IPR051100">
    <property type="entry name" value="DnaJ_subfamily_B/C"/>
</dbReference>
<evidence type="ECO:0000256" key="3">
    <source>
        <dbReference type="ARBA" id="ARBA00022824"/>
    </source>
</evidence>
<dbReference type="GO" id="GO:0030544">
    <property type="term" value="F:Hsp70 protein binding"/>
    <property type="evidence" value="ECO:0007669"/>
    <property type="project" value="TreeGrafter"/>
</dbReference>
<evidence type="ECO:0000313" key="10">
    <source>
        <dbReference type="Proteomes" id="UP000054359"/>
    </source>
</evidence>
<sequence>MDGNKDESERCVSIAQKYINEGDRSKALKFLYKAERLYPSQRAKDLIELLEKLSDSAGDNNHASRERSSSYDRTQTRARSSSARRRTATAKPAEDYTEDQLEAVQKIKKCKDFYEILGVSKDAGESDIKKQYRKLALQFHPDKNKAPGATEAFKAIGNAFAVLSDPEKRKQYDAFGSAENKNCKRSSFQRHSGYYEYTRGFESDISAEELFNMFFGGGFPAGMSANSYTRRSQRRFPARENHHSRQDGQANYTLLMQMLPLVFLIFLSLLSSFFIADPPYSLGRSQKYSIERKTSNLKVPYFVKENFATDYQGSIRKLEAQVEEEFIANLRGSCFKEKNYKESMIWRARNFRDRTLEEKAKGLKTPSCDTLNDLYTNERIWYRR</sequence>
<keyword evidence="2 7" id="KW-0812">Transmembrane</keyword>
<dbReference type="GO" id="GO:0005789">
    <property type="term" value="C:endoplasmic reticulum membrane"/>
    <property type="evidence" value="ECO:0007669"/>
    <property type="project" value="UniProtKB-SubCell"/>
</dbReference>
<dbReference type="InterPro" id="IPR018253">
    <property type="entry name" value="DnaJ_domain_CS"/>
</dbReference>
<dbReference type="Pfam" id="PF09320">
    <property type="entry name" value="DUF1977"/>
    <property type="match status" value="1"/>
</dbReference>
<dbReference type="OMA" id="ARSREHN"/>
<keyword evidence="4 7" id="KW-1133">Transmembrane helix</keyword>
<keyword evidence="3" id="KW-0256">Endoplasmic reticulum</keyword>
<evidence type="ECO:0000256" key="4">
    <source>
        <dbReference type="ARBA" id="ARBA00022989"/>
    </source>
</evidence>
<evidence type="ECO:0000256" key="7">
    <source>
        <dbReference type="SAM" id="Phobius"/>
    </source>
</evidence>
<dbReference type="Pfam" id="PF00226">
    <property type="entry name" value="DnaJ"/>
    <property type="match status" value="1"/>
</dbReference>
<keyword evidence="5 7" id="KW-0472">Membrane</keyword>
<dbReference type="InterPro" id="IPR001623">
    <property type="entry name" value="DnaJ_domain"/>
</dbReference>
<comment type="subcellular location">
    <subcellularLocation>
        <location evidence="1">Endoplasmic reticulum membrane</location>
        <topology evidence="1">Single-pass membrane protein</topology>
    </subcellularLocation>
</comment>
<evidence type="ECO:0000256" key="6">
    <source>
        <dbReference type="SAM" id="MobiDB-lite"/>
    </source>
</evidence>
<name>A0A087US77_STEMI</name>
<dbReference type="PROSITE" id="PS00636">
    <property type="entry name" value="DNAJ_1"/>
    <property type="match status" value="1"/>
</dbReference>
<dbReference type="OrthoDB" id="442087at2759"/>
<evidence type="ECO:0000259" key="8">
    <source>
        <dbReference type="PROSITE" id="PS50076"/>
    </source>
</evidence>
<gene>
    <name evidence="9" type="ORF">X975_05155</name>
</gene>
<dbReference type="AlphaFoldDB" id="A0A087US77"/>
<dbReference type="EMBL" id="KK121315">
    <property type="protein sequence ID" value="KFM80216.1"/>
    <property type="molecule type" value="Genomic_DNA"/>
</dbReference>
<dbReference type="STRING" id="407821.A0A087US77"/>
<dbReference type="Proteomes" id="UP000054359">
    <property type="component" value="Unassembled WGS sequence"/>
</dbReference>
<dbReference type="PANTHER" id="PTHR43908:SF3">
    <property type="entry name" value="AT29763P-RELATED"/>
    <property type="match status" value="1"/>
</dbReference>
<protein>
    <submittedName>
        <fullName evidence="9">DnaJ-like protein subfamily B member 14</fullName>
    </submittedName>
</protein>
<evidence type="ECO:0000256" key="2">
    <source>
        <dbReference type="ARBA" id="ARBA00022692"/>
    </source>
</evidence>
<evidence type="ECO:0000256" key="5">
    <source>
        <dbReference type="ARBA" id="ARBA00023136"/>
    </source>
</evidence>
<evidence type="ECO:0000313" key="9">
    <source>
        <dbReference type="EMBL" id="KFM80216.1"/>
    </source>
</evidence>